<dbReference type="EMBL" id="MU250581">
    <property type="protein sequence ID" value="KAG7439908.1"/>
    <property type="molecule type" value="Genomic_DNA"/>
</dbReference>
<gene>
    <name evidence="3" type="ORF">BT62DRAFT_652220</name>
</gene>
<keyword evidence="2" id="KW-1133">Transmembrane helix</keyword>
<reference evidence="3" key="1">
    <citation type="submission" date="2020-11" db="EMBL/GenBank/DDBJ databases">
        <title>Adaptations for nitrogen fixation in a non-lichenized fungal sporocarp promotes dispersal by wood-feeding termites.</title>
        <authorList>
            <consortium name="DOE Joint Genome Institute"/>
            <person name="Koch R.A."/>
            <person name="Yoon G."/>
            <person name="Arayal U."/>
            <person name="Lail K."/>
            <person name="Amirebrahimi M."/>
            <person name="Labutti K."/>
            <person name="Lipzen A."/>
            <person name="Riley R."/>
            <person name="Barry K."/>
            <person name="Henrissat B."/>
            <person name="Grigoriev I.V."/>
            <person name="Herr J.R."/>
            <person name="Aime M.C."/>
        </authorList>
    </citation>
    <scope>NUCLEOTIDE SEQUENCE</scope>
    <source>
        <strain evidence="3">MCA 3950</strain>
    </source>
</reference>
<proteinExistence type="predicted"/>
<feature type="region of interest" description="Disordered" evidence="1">
    <location>
        <begin position="77"/>
        <end position="98"/>
    </location>
</feature>
<feature type="region of interest" description="Disordered" evidence="1">
    <location>
        <begin position="1"/>
        <end position="35"/>
    </location>
</feature>
<evidence type="ECO:0000256" key="1">
    <source>
        <dbReference type="SAM" id="MobiDB-lite"/>
    </source>
</evidence>
<feature type="compositionally biased region" description="Polar residues" evidence="1">
    <location>
        <begin position="1"/>
        <end position="12"/>
    </location>
</feature>
<organism evidence="3 4">
    <name type="scientific">Guyanagaster necrorhizus</name>
    <dbReference type="NCBI Taxonomy" id="856835"/>
    <lineage>
        <taxon>Eukaryota</taxon>
        <taxon>Fungi</taxon>
        <taxon>Dikarya</taxon>
        <taxon>Basidiomycota</taxon>
        <taxon>Agaricomycotina</taxon>
        <taxon>Agaricomycetes</taxon>
        <taxon>Agaricomycetidae</taxon>
        <taxon>Agaricales</taxon>
        <taxon>Marasmiineae</taxon>
        <taxon>Physalacriaceae</taxon>
        <taxon>Guyanagaster</taxon>
    </lineage>
</organism>
<keyword evidence="2" id="KW-0812">Transmembrane</keyword>
<evidence type="ECO:0000256" key="2">
    <source>
        <dbReference type="SAM" id="Phobius"/>
    </source>
</evidence>
<feature type="compositionally biased region" description="Basic and acidic residues" evidence="1">
    <location>
        <begin position="23"/>
        <end position="35"/>
    </location>
</feature>
<feature type="compositionally biased region" description="Polar residues" evidence="1">
    <location>
        <begin position="79"/>
        <end position="98"/>
    </location>
</feature>
<accession>A0A9P8AL66</accession>
<dbReference type="RefSeq" id="XP_043033408.1">
    <property type="nucleotide sequence ID" value="XM_043181775.1"/>
</dbReference>
<name>A0A9P8AL66_9AGAR</name>
<evidence type="ECO:0000313" key="4">
    <source>
        <dbReference type="Proteomes" id="UP000812287"/>
    </source>
</evidence>
<keyword evidence="4" id="KW-1185">Reference proteome</keyword>
<sequence length="98" mass="10952">MGNNPSTQSTPKFSFPTVIHNTGPDDKRALFERTSDGTSGNTGIRFDIVWGIAVLLLVLIVLRQWYRARGTYKAKEQEYSSATEDLEGQKTTVNNMRG</sequence>
<evidence type="ECO:0000313" key="3">
    <source>
        <dbReference type="EMBL" id="KAG7439908.1"/>
    </source>
</evidence>
<dbReference type="Proteomes" id="UP000812287">
    <property type="component" value="Unassembled WGS sequence"/>
</dbReference>
<dbReference type="AlphaFoldDB" id="A0A9P8AL66"/>
<comment type="caution">
    <text evidence="3">The sequence shown here is derived from an EMBL/GenBank/DDBJ whole genome shotgun (WGS) entry which is preliminary data.</text>
</comment>
<keyword evidence="2" id="KW-0472">Membrane</keyword>
<feature type="transmembrane region" description="Helical" evidence="2">
    <location>
        <begin position="48"/>
        <end position="66"/>
    </location>
</feature>
<dbReference type="GeneID" id="66104071"/>
<protein>
    <submittedName>
        <fullName evidence="3">Uncharacterized protein</fullName>
    </submittedName>
</protein>